<name>A0A518KDA9_9BACT</name>
<dbReference type="KEGG" id="bmei:Spa11_40020"/>
<keyword evidence="6" id="KW-1185">Reference proteome</keyword>
<dbReference type="InterPro" id="IPR039261">
    <property type="entry name" value="FNR_nucleotide-bd"/>
</dbReference>
<feature type="domain" description="FAD-binding FR-type" evidence="4">
    <location>
        <begin position="22"/>
        <end position="157"/>
    </location>
</feature>
<dbReference type="CDD" id="cd06195">
    <property type="entry name" value="FNR1"/>
    <property type="match status" value="1"/>
</dbReference>
<sequence>MGTPRLADEPRLSDEQVAALRAEHYNATITHFSLVNDNLVRLRVRLDSGEPLGYEPGQYTTLGMGNWEPRHERADPDEHDDKTIRRLAKRAYSVSCRLLEDDGSVAAAGPEHEPEFYVALVTQAPKAPPALTPRLFLAKVGDRLEMGPRPKGHFVLGDLKPTDNVVFAATGTGEAPHNAMLAKLLAAGHQGRIASICCVRYRADLGYLAEHHRLMEAYPQYRYIPLTTREKENRNTGDPGYTGAVYVQDLLAGPTASAQLGFDLDPANTKVYLCGNPAMIGIPHKEGHPDGRYPSPRGAVEVLEGMGFKADEPKSPGNVHFEKYW</sequence>
<dbReference type="GO" id="GO:0000166">
    <property type="term" value="F:nucleotide binding"/>
    <property type="evidence" value="ECO:0007669"/>
    <property type="project" value="UniProtKB-KW"/>
</dbReference>
<dbReference type="Pfam" id="PF00175">
    <property type="entry name" value="NAD_binding_1"/>
    <property type="match status" value="1"/>
</dbReference>
<dbReference type="InterPro" id="IPR033892">
    <property type="entry name" value="FNR_bac"/>
</dbReference>
<dbReference type="EMBL" id="CP036349">
    <property type="protein sequence ID" value="QDV75780.1"/>
    <property type="molecule type" value="Genomic_DNA"/>
</dbReference>
<protein>
    <recommendedName>
        <fullName evidence="2">ferredoxin--NADP(+) reductase</fullName>
        <ecNumber evidence="2">1.18.1.2</ecNumber>
    </recommendedName>
</protein>
<dbReference type="PROSITE" id="PS51384">
    <property type="entry name" value="FAD_FR"/>
    <property type="match status" value="1"/>
</dbReference>
<gene>
    <name evidence="5" type="primary">fpr</name>
    <name evidence="5" type="ORF">Spa11_40020</name>
</gene>
<comment type="similarity">
    <text evidence="1">Belongs to the ferredoxin--NADP reductase type 1 family.</text>
</comment>
<keyword evidence="3" id="KW-0547">Nucleotide-binding</keyword>
<dbReference type="InterPro" id="IPR017938">
    <property type="entry name" value="Riboflavin_synthase-like_b-brl"/>
</dbReference>
<accession>A0A518KDA9</accession>
<dbReference type="InterPro" id="IPR001433">
    <property type="entry name" value="OxRdtase_FAD/NAD-bd"/>
</dbReference>
<dbReference type="PANTHER" id="PTHR47878:SF2">
    <property type="entry name" value="OXIDOREDUCTASE FAD_NAD(P)-BINDING DOMAIN PROTEIN"/>
    <property type="match status" value="1"/>
</dbReference>
<dbReference type="RefSeq" id="WP_145115708.1">
    <property type="nucleotide sequence ID" value="NZ_CP036349.1"/>
</dbReference>
<dbReference type="GO" id="GO:0004324">
    <property type="term" value="F:ferredoxin-NADP+ reductase activity"/>
    <property type="evidence" value="ECO:0007669"/>
    <property type="project" value="UniProtKB-EC"/>
</dbReference>
<keyword evidence="5" id="KW-0560">Oxidoreductase</keyword>
<evidence type="ECO:0000256" key="2">
    <source>
        <dbReference type="ARBA" id="ARBA00013223"/>
    </source>
</evidence>
<organism evidence="5 6">
    <name type="scientific">Botrimarina mediterranea</name>
    <dbReference type="NCBI Taxonomy" id="2528022"/>
    <lineage>
        <taxon>Bacteria</taxon>
        <taxon>Pseudomonadati</taxon>
        <taxon>Planctomycetota</taxon>
        <taxon>Planctomycetia</taxon>
        <taxon>Pirellulales</taxon>
        <taxon>Lacipirellulaceae</taxon>
        <taxon>Botrimarina</taxon>
    </lineage>
</organism>
<reference evidence="5 6" key="1">
    <citation type="submission" date="2019-02" db="EMBL/GenBank/DDBJ databases">
        <title>Deep-cultivation of Planctomycetes and their phenomic and genomic characterization uncovers novel biology.</title>
        <authorList>
            <person name="Wiegand S."/>
            <person name="Jogler M."/>
            <person name="Boedeker C."/>
            <person name="Pinto D."/>
            <person name="Vollmers J."/>
            <person name="Rivas-Marin E."/>
            <person name="Kohn T."/>
            <person name="Peeters S.H."/>
            <person name="Heuer A."/>
            <person name="Rast P."/>
            <person name="Oberbeckmann S."/>
            <person name="Bunk B."/>
            <person name="Jeske O."/>
            <person name="Meyerdierks A."/>
            <person name="Storesund J.E."/>
            <person name="Kallscheuer N."/>
            <person name="Luecker S."/>
            <person name="Lage O.M."/>
            <person name="Pohl T."/>
            <person name="Merkel B.J."/>
            <person name="Hornburger P."/>
            <person name="Mueller R.-W."/>
            <person name="Bruemmer F."/>
            <person name="Labrenz M."/>
            <person name="Spormann A.M."/>
            <person name="Op den Camp H."/>
            <person name="Overmann J."/>
            <person name="Amann R."/>
            <person name="Jetten M.S.M."/>
            <person name="Mascher T."/>
            <person name="Medema M.H."/>
            <person name="Devos D.P."/>
            <person name="Kaster A.-K."/>
            <person name="Ovreas L."/>
            <person name="Rohde M."/>
            <person name="Galperin M.Y."/>
            <person name="Jogler C."/>
        </authorList>
    </citation>
    <scope>NUCLEOTIDE SEQUENCE [LARGE SCALE GENOMIC DNA]</scope>
    <source>
        <strain evidence="5 6">Spa11</strain>
    </source>
</reference>
<evidence type="ECO:0000313" key="5">
    <source>
        <dbReference type="EMBL" id="QDV75780.1"/>
    </source>
</evidence>
<evidence type="ECO:0000259" key="4">
    <source>
        <dbReference type="PROSITE" id="PS51384"/>
    </source>
</evidence>
<dbReference type="Proteomes" id="UP000316426">
    <property type="component" value="Chromosome"/>
</dbReference>
<dbReference type="InterPro" id="IPR051930">
    <property type="entry name" value="FNR_type-1"/>
</dbReference>
<dbReference type="AlphaFoldDB" id="A0A518KDA9"/>
<dbReference type="Gene3D" id="2.40.30.10">
    <property type="entry name" value="Translation factors"/>
    <property type="match status" value="1"/>
</dbReference>
<proteinExistence type="inferred from homology"/>
<dbReference type="SUPFAM" id="SSF52343">
    <property type="entry name" value="Ferredoxin reductase-like, C-terminal NADP-linked domain"/>
    <property type="match status" value="1"/>
</dbReference>
<evidence type="ECO:0000256" key="3">
    <source>
        <dbReference type="ARBA" id="ARBA00022741"/>
    </source>
</evidence>
<dbReference type="SUPFAM" id="SSF63380">
    <property type="entry name" value="Riboflavin synthase domain-like"/>
    <property type="match status" value="1"/>
</dbReference>
<dbReference type="PANTHER" id="PTHR47878">
    <property type="entry name" value="OXIDOREDUCTASE FAD/NAD(P)-BINDING DOMAIN PROTEIN"/>
    <property type="match status" value="1"/>
</dbReference>
<dbReference type="InterPro" id="IPR017927">
    <property type="entry name" value="FAD-bd_FR_type"/>
</dbReference>
<evidence type="ECO:0000256" key="1">
    <source>
        <dbReference type="ARBA" id="ARBA00008312"/>
    </source>
</evidence>
<dbReference type="EC" id="1.18.1.2" evidence="2"/>
<evidence type="ECO:0000313" key="6">
    <source>
        <dbReference type="Proteomes" id="UP000316426"/>
    </source>
</evidence>
<dbReference type="Gene3D" id="3.40.50.80">
    <property type="entry name" value="Nucleotide-binding domain of ferredoxin-NADP reductase (FNR) module"/>
    <property type="match status" value="1"/>
</dbReference>